<evidence type="ECO:0000313" key="2">
    <source>
        <dbReference type="EMBL" id="KAF7362572.1"/>
    </source>
</evidence>
<dbReference type="OrthoDB" id="3049377at2759"/>
<organism evidence="2 3">
    <name type="scientific">Mycena venus</name>
    <dbReference type="NCBI Taxonomy" id="2733690"/>
    <lineage>
        <taxon>Eukaryota</taxon>
        <taxon>Fungi</taxon>
        <taxon>Dikarya</taxon>
        <taxon>Basidiomycota</taxon>
        <taxon>Agaricomycotina</taxon>
        <taxon>Agaricomycetes</taxon>
        <taxon>Agaricomycetidae</taxon>
        <taxon>Agaricales</taxon>
        <taxon>Marasmiineae</taxon>
        <taxon>Mycenaceae</taxon>
        <taxon>Mycena</taxon>
    </lineage>
</organism>
<dbReference type="EMBL" id="JACAZI010000004">
    <property type="protein sequence ID" value="KAF7362572.1"/>
    <property type="molecule type" value="Genomic_DNA"/>
</dbReference>
<accession>A0A8H6YPQ1</accession>
<evidence type="ECO:0000256" key="1">
    <source>
        <dbReference type="SAM" id="SignalP"/>
    </source>
</evidence>
<name>A0A8H6YPQ1_9AGAR</name>
<evidence type="ECO:0000313" key="3">
    <source>
        <dbReference type="Proteomes" id="UP000620124"/>
    </source>
</evidence>
<feature type="chain" id="PRO_5034214991" evidence="1">
    <location>
        <begin position="19"/>
        <end position="187"/>
    </location>
</feature>
<sequence length="187" mass="18182">MVNAFIFVVAALAASTTARPILSSRAKGGNADGGITLSDLLGVAASTNTGASADTADDSNTVPPGFTNFGGVIIPAGSNAAHDEQQAEFSSASVAAAAAETAAGIDIAASIAAASSSAAAVAATATANPLDPFPTPNTNLTPEQIGQLSGLRAKLAIDNQFGDTGAAIDDQEAIDALISDGEGSFGF</sequence>
<gene>
    <name evidence="2" type="ORF">MVEN_00605700</name>
</gene>
<comment type="caution">
    <text evidence="2">The sequence shown here is derived from an EMBL/GenBank/DDBJ whole genome shotgun (WGS) entry which is preliminary data.</text>
</comment>
<reference evidence="2" key="1">
    <citation type="submission" date="2020-05" db="EMBL/GenBank/DDBJ databases">
        <title>Mycena genomes resolve the evolution of fungal bioluminescence.</title>
        <authorList>
            <person name="Tsai I.J."/>
        </authorList>
    </citation>
    <scope>NUCLEOTIDE SEQUENCE</scope>
    <source>
        <strain evidence="2">CCC161011</strain>
    </source>
</reference>
<proteinExistence type="predicted"/>
<feature type="signal peptide" evidence="1">
    <location>
        <begin position="1"/>
        <end position="18"/>
    </location>
</feature>
<keyword evidence="1" id="KW-0732">Signal</keyword>
<dbReference type="AlphaFoldDB" id="A0A8H6YPQ1"/>
<protein>
    <submittedName>
        <fullName evidence="2">Uncharacterized protein</fullName>
    </submittedName>
</protein>
<dbReference type="Proteomes" id="UP000620124">
    <property type="component" value="Unassembled WGS sequence"/>
</dbReference>
<keyword evidence="3" id="KW-1185">Reference proteome</keyword>